<dbReference type="Gene3D" id="3.10.20.620">
    <property type="match status" value="1"/>
</dbReference>
<dbReference type="InterPro" id="IPR048318">
    <property type="entry name" value="ATG5_UblB"/>
</dbReference>
<comment type="function">
    <text evidence="1">Involved in autophagic vesicle formation.</text>
</comment>
<evidence type="ECO:0000259" key="3">
    <source>
        <dbReference type="Pfam" id="PF20638"/>
    </source>
</evidence>
<feature type="domain" description="Autophagy protein ATG5 UblB" evidence="2">
    <location>
        <begin position="208"/>
        <end position="286"/>
    </location>
</feature>
<dbReference type="InterPro" id="IPR042527">
    <property type="entry name" value="Atg5_UblA_dom_sf"/>
</dbReference>
<dbReference type="Gene3D" id="1.10.246.190">
    <property type="entry name" value="Autophagy protein Apg5, helix rich domain"/>
    <property type="match status" value="1"/>
</dbReference>
<comment type="subunit">
    <text evidence="1">Conjugated with ATG12.</text>
</comment>
<evidence type="ECO:0000313" key="4">
    <source>
        <dbReference type="EMBL" id="KAJ1610216.1"/>
    </source>
</evidence>
<evidence type="ECO:0000313" key="5">
    <source>
        <dbReference type="Proteomes" id="UP001071777"/>
    </source>
</evidence>
<comment type="caution">
    <text evidence="4">The sequence shown here is derived from an EMBL/GenBank/DDBJ whole genome shotgun (WGS) entry which is preliminary data.</text>
</comment>
<keyword evidence="1" id="KW-0072">Autophagy</keyword>
<dbReference type="Proteomes" id="UP001071777">
    <property type="component" value="Unassembled WGS sequence"/>
</dbReference>
<keyword evidence="1" id="KW-0832">Ubl conjugation</keyword>
<dbReference type="PANTHER" id="PTHR13040">
    <property type="entry name" value="AUTOPHAGY PROTEIN 5"/>
    <property type="match status" value="1"/>
</dbReference>
<dbReference type="Pfam" id="PF20638">
    <property type="entry name" value="ATG5_UblA"/>
    <property type="match status" value="1"/>
</dbReference>
<dbReference type="EMBL" id="JAPCXB010000071">
    <property type="protein sequence ID" value="KAJ1610216.1"/>
    <property type="molecule type" value="Genomic_DNA"/>
</dbReference>
<dbReference type="Gene3D" id="3.10.20.90">
    <property type="entry name" value="Phosphatidylinositol 3-kinase Catalytic Subunit, Chain A, domain 1"/>
    <property type="match status" value="1"/>
</dbReference>
<dbReference type="InterPro" id="IPR048939">
    <property type="entry name" value="ATG5_UblA"/>
</dbReference>
<keyword evidence="5" id="KW-1185">Reference proteome</keyword>
<dbReference type="Pfam" id="PF04106">
    <property type="entry name" value="ATG5_UblB"/>
    <property type="match status" value="1"/>
</dbReference>
<sequence length="289" mass="33197">MIETLEDKSLNLSHKVVHSGVLLTSIDVDFRGGNGCSRILHAPKLCLVIPRIGYLLSLADTIQDYYSSIDKEFLKIIENNFSWFEFDGSIINSQFPVGLLFDKHCKNHNSILFNIKLVFQNKNDMKTAIHCDKGSIFNNNLTKIITNNIKLSQTIMFGDCRRFQKLSKREYQELFNSIFSLSRTTGNYENVILRLFGPTQEMFTNIKYIPVKIHVNNNSFLRSFKKDANNKLVEIVDIINYIESEICIVLDKVDVVFHGILLPLNTPLIFLTIFCSYIDGIIQLVLKSK</sequence>
<dbReference type="InterPro" id="IPR007239">
    <property type="entry name" value="Atg5"/>
</dbReference>
<dbReference type="PANTHER" id="PTHR13040:SF2">
    <property type="entry name" value="AUTOPHAGY PROTEIN 5"/>
    <property type="match status" value="1"/>
</dbReference>
<feature type="domain" description="Autophagy protein ATG5 UblA" evidence="3">
    <location>
        <begin position="40"/>
        <end position="117"/>
    </location>
</feature>
<dbReference type="InterPro" id="IPR042526">
    <property type="entry name" value="Atg5_HR"/>
</dbReference>
<comment type="subcellular location">
    <subcellularLocation>
        <location evidence="1">Preautophagosomal structure membrane</location>
        <topology evidence="1">Peripheral membrane protein</topology>
    </subcellularLocation>
</comment>
<accession>A0ABQ8P8Z2</accession>
<gene>
    <name evidence="4" type="ORF">OJ252_1959</name>
</gene>
<keyword evidence="1" id="KW-0472">Membrane</keyword>
<evidence type="ECO:0000259" key="2">
    <source>
        <dbReference type="Pfam" id="PF04106"/>
    </source>
</evidence>
<name>A0ABQ8P8Z2_9CRYT</name>
<protein>
    <recommendedName>
        <fullName evidence="1">Autophagy protein 5</fullName>
    </recommendedName>
</protein>
<keyword evidence="1" id="KW-1017">Isopeptide bond</keyword>
<reference evidence="4" key="1">
    <citation type="submission" date="2022-10" db="EMBL/GenBank/DDBJ databases">
        <title>Adaptive evolution leads to modifications in subtelomeric GC content in a zoonotic Cryptosporidium species.</title>
        <authorList>
            <person name="Li J."/>
            <person name="Feng Y."/>
            <person name="Xiao L."/>
        </authorList>
    </citation>
    <scope>NUCLEOTIDE SEQUENCE</scope>
    <source>
        <strain evidence="4">25894</strain>
    </source>
</reference>
<comment type="similarity">
    <text evidence="1">Belongs to the ATG5 family.</text>
</comment>
<proteinExistence type="inferred from homology"/>
<organism evidence="4 5">
    <name type="scientific">Cryptosporidium canis</name>
    <dbReference type="NCBI Taxonomy" id="195482"/>
    <lineage>
        <taxon>Eukaryota</taxon>
        <taxon>Sar</taxon>
        <taxon>Alveolata</taxon>
        <taxon>Apicomplexa</taxon>
        <taxon>Conoidasida</taxon>
        <taxon>Coccidia</taxon>
        <taxon>Eucoccidiorida</taxon>
        <taxon>Eimeriorina</taxon>
        <taxon>Cryptosporidiidae</taxon>
        <taxon>Cryptosporidium</taxon>
    </lineage>
</organism>
<evidence type="ECO:0000256" key="1">
    <source>
        <dbReference type="RuleBase" id="RU361202"/>
    </source>
</evidence>